<dbReference type="Gene3D" id="4.10.60.10">
    <property type="entry name" value="Zinc finger, CCHC-type"/>
    <property type="match status" value="1"/>
</dbReference>
<gene>
    <name evidence="3" type="ORF">M422DRAFT_271697</name>
</gene>
<keyword evidence="1" id="KW-0479">Metal-binding</keyword>
<dbReference type="EMBL" id="KN837345">
    <property type="protein sequence ID" value="KIJ27146.1"/>
    <property type="molecule type" value="Genomic_DNA"/>
</dbReference>
<dbReference type="AlphaFoldDB" id="A0A0C9UNT1"/>
<keyword evidence="4" id="KW-1185">Reference proteome</keyword>
<dbReference type="SMART" id="SM00343">
    <property type="entry name" value="ZnF_C2HC"/>
    <property type="match status" value="2"/>
</dbReference>
<dbReference type="HOGENOM" id="CLU_1723506_0_0_1"/>
<protein>
    <recommendedName>
        <fullName evidence="2">CCHC-type domain-containing protein</fullName>
    </recommendedName>
</protein>
<dbReference type="Proteomes" id="UP000054279">
    <property type="component" value="Unassembled WGS sequence"/>
</dbReference>
<dbReference type="PROSITE" id="PS50158">
    <property type="entry name" value="ZF_CCHC"/>
    <property type="match status" value="1"/>
</dbReference>
<dbReference type="InterPro" id="IPR001878">
    <property type="entry name" value="Znf_CCHC"/>
</dbReference>
<name>A0A0C9UNT1_SPHS4</name>
<dbReference type="GO" id="GO:0003676">
    <property type="term" value="F:nucleic acid binding"/>
    <property type="evidence" value="ECO:0007669"/>
    <property type="project" value="InterPro"/>
</dbReference>
<reference evidence="3 4" key="1">
    <citation type="submission" date="2014-06" db="EMBL/GenBank/DDBJ databases">
        <title>Evolutionary Origins and Diversification of the Mycorrhizal Mutualists.</title>
        <authorList>
            <consortium name="DOE Joint Genome Institute"/>
            <consortium name="Mycorrhizal Genomics Consortium"/>
            <person name="Kohler A."/>
            <person name="Kuo A."/>
            <person name="Nagy L.G."/>
            <person name="Floudas D."/>
            <person name="Copeland A."/>
            <person name="Barry K.W."/>
            <person name="Cichocki N."/>
            <person name="Veneault-Fourrey C."/>
            <person name="LaButti K."/>
            <person name="Lindquist E.A."/>
            <person name="Lipzen A."/>
            <person name="Lundell T."/>
            <person name="Morin E."/>
            <person name="Murat C."/>
            <person name="Riley R."/>
            <person name="Ohm R."/>
            <person name="Sun H."/>
            <person name="Tunlid A."/>
            <person name="Henrissat B."/>
            <person name="Grigoriev I.V."/>
            <person name="Hibbett D.S."/>
            <person name="Martin F."/>
        </authorList>
    </citation>
    <scope>NUCLEOTIDE SEQUENCE [LARGE SCALE GENOMIC DNA]</scope>
    <source>
        <strain evidence="3 4">SS14</strain>
    </source>
</reference>
<proteinExistence type="predicted"/>
<evidence type="ECO:0000256" key="1">
    <source>
        <dbReference type="PROSITE-ProRule" id="PRU00047"/>
    </source>
</evidence>
<keyword evidence="1" id="KW-0863">Zinc-finger</keyword>
<evidence type="ECO:0000259" key="2">
    <source>
        <dbReference type="PROSITE" id="PS50158"/>
    </source>
</evidence>
<keyword evidence="1" id="KW-0862">Zinc</keyword>
<evidence type="ECO:0000313" key="4">
    <source>
        <dbReference type="Proteomes" id="UP000054279"/>
    </source>
</evidence>
<organism evidence="3 4">
    <name type="scientific">Sphaerobolus stellatus (strain SS14)</name>
    <dbReference type="NCBI Taxonomy" id="990650"/>
    <lineage>
        <taxon>Eukaryota</taxon>
        <taxon>Fungi</taxon>
        <taxon>Dikarya</taxon>
        <taxon>Basidiomycota</taxon>
        <taxon>Agaricomycotina</taxon>
        <taxon>Agaricomycetes</taxon>
        <taxon>Phallomycetidae</taxon>
        <taxon>Geastrales</taxon>
        <taxon>Sphaerobolaceae</taxon>
        <taxon>Sphaerobolus</taxon>
    </lineage>
</organism>
<evidence type="ECO:0000313" key="3">
    <source>
        <dbReference type="EMBL" id="KIJ27146.1"/>
    </source>
</evidence>
<dbReference type="GO" id="GO:0008270">
    <property type="term" value="F:zinc ion binding"/>
    <property type="evidence" value="ECO:0007669"/>
    <property type="project" value="UniProtKB-KW"/>
</dbReference>
<sequence>MHRYPTHDVSGFNKQVLAWVSSARWEKLHNQQQDLMAMSSSSTKCPAPTNSQTAAPLAKWQQDEKGHCFQCGSAGHMPTECKAKTTTAGKPAATLTLNKRGGYSLESPEGRPYCFTFALKGSCKFDIRYRNTHNCLICGDGSHGAESCKHRQ</sequence>
<feature type="domain" description="CCHC-type" evidence="2">
    <location>
        <begin position="68"/>
        <end position="82"/>
    </location>
</feature>
<accession>A0A0C9UNT1</accession>